<dbReference type="AlphaFoldDB" id="A0A2K9NQC1"/>
<dbReference type="InterPro" id="IPR010982">
    <property type="entry name" value="Lambda_DNA-bd_dom_sf"/>
</dbReference>
<dbReference type="KEGG" id="bsto:C0V70_06205"/>
<dbReference type="InterPro" id="IPR025537">
    <property type="entry name" value="DUF4423"/>
</dbReference>
<dbReference type="EMBL" id="CP025704">
    <property type="protein sequence ID" value="AUN97709.1"/>
    <property type="molecule type" value="Genomic_DNA"/>
</dbReference>
<sequence length="256" mass="29954">MKNSKFQQYIANEFERRKKINPRYSLRAFAQHLNIQASLLSRILRGKIPLTEKALNRFCEPLNIGQAEYKAFSREIHDEKVSRGLKDPNEVVREINLDEFKFIQDWYHFVILELVTLPGFQANPEWIAKRINISKAEAQMALKRLMDIGELEKNANGVLIPTHKTSILMEQGLTNAAFKQRQKQVLKKAIEAMDFIPIEQRDQSAMTIPVDQNLMPEIKERIKKFRRSLATYIEKNNQDADSVYELSISFFPWTQK</sequence>
<dbReference type="GO" id="GO:0003677">
    <property type="term" value="F:DNA binding"/>
    <property type="evidence" value="ECO:0007669"/>
    <property type="project" value="InterPro"/>
</dbReference>
<proteinExistence type="predicted"/>
<protein>
    <submittedName>
        <fullName evidence="1">Uncharacterized protein</fullName>
    </submittedName>
</protein>
<organism evidence="1 2">
    <name type="scientific">Bacteriovorax stolpii</name>
    <name type="common">Bdellovibrio stolpii</name>
    <dbReference type="NCBI Taxonomy" id="960"/>
    <lineage>
        <taxon>Bacteria</taxon>
        <taxon>Pseudomonadati</taxon>
        <taxon>Bdellovibrionota</taxon>
        <taxon>Bacteriovoracia</taxon>
        <taxon>Bacteriovoracales</taxon>
        <taxon>Bacteriovoracaceae</taxon>
        <taxon>Bacteriovorax</taxon>
    </lineage>
</organism>
<gene>
    <name evidence="1" type="ORF">C0V70_06205</name>
</gene>
<evidence type="ECO:0000313" key="1">
    <source>
        <dbReference type="EMBL" id="AUN97709.1"/>
    </source>
</evidence>
<dbReference type="NCBIfam" id="TIGR02147">
    <property type="entry name" value="Fsuc_second"/>
    <property type="match status" value="1"/>
</dbReference>
<dbReference type="InterPro" id="IPR011873">
    <property type="entry name" value="CHP02147"/>
</dbReference>
<name>A0A2K9NQC1_BACTC</name>
<dbReference type="Gene3D" id="1.10.260.40">
    <property type="entry name" value="lambda repressor-like DNA-binding domains"/>
    <property type="match status" value="1"/>
</dbReference>
<dbReference type="CDD" id="cd00093">
    <property type="entry name" value="HTH_XRE"/>
    <property type="match status" value="1"/>
</dbReference>
<dbReference type="Proteomes" id="UP000235584">
    <property type="component" value="Chromosome"/>
</dbReference>
<dbReference type="SUPFAM" id="SSF47413">
    <property type="entry name" value="lambda repressor-like DNA-binding domains"/>
    <property type="match status" value="1"/>
</dbReference>
<dbReference type="RefSeq" id="WP_102243002.1">
    <property type="nucleotide sequence ID" value="NZ_CP025704.1"/>
</dbReference>
<reference evidence="1 2" key="1">
    <citation type="submission" date="2018-01" db="EMBL/GenBank/DDBJ databases">
        <title>Complete genome sequence of Bacteriovorax stolpii DSM12778.</title>
        <authorList>
            <person name="Tang B."/>
            <person name="Chang J."/>
        </authorList>
    </citation>
    <scope>NUCLEOTIDE SEQUENCE [LARGE SCALE GENOMIC DNA]</scope>
    <source>
        <strain evidence="1 2">DSM 12778</strain>
    </source>
</reference>
<accession>A0A2K9NQC1</accession>
<dbReference type="Pfam" id="PF14394">
    <property type="entry name" value="DUF4423"/>
    <property type="match status" value="1"/>
</dbReference>
<keyword evidence="2" id="KW-1185">Reference proteome</keyword>
<dbReference type="InterPro" id="IPR001387">
    <property type="entry name" value="Cro/C1-type_HTH"/>
</dbReference>
<evidence type="ECO:0000313" key="2">
    <source>
        <dbReference type="Proteomes" id="UP000235584"/>
    </source>
</evidence>
<dbReference type="OrthoDB" id="5291146at2"/>